<dbReference type="EMBL" id="BART01031239">
    <property type="protein sequence ID" value="GAH12221.1"/>
    <property type="molecule type" value="Genomic_DNA"/>
</dbReference>
<comment type="caution">
    <text evidence="1">The sequence shown here is derived from an EMBL/GenBank/DDBJ whole genome shotgun (WGS) entry which is preliminary data.</text>
</comment>
<name>X1CUP0_9ZZZZ</name>
<sequence>GTLNQGFLPSFSGVRLTDIKNIPPGSSYVLEAQSEVEFVYDGTSPSVITNLKTNLNFSLGGTSSNTATITNTANNNVYPSPVVVATTYRSNWFYKAIVTRSVLGNGFFINAFSTMNRFGNTNYLVNMATSPTGGIFLTIDGDPNDTTLDFTFQFDQALGSGTTVQYTNPDIHWYISQLGEVDAPTLSTNDHTQLTNLNAGDSGHTQFALLQGRSGGQVLSGGITPANFLTLKSHTAGLNNIVVKDLNTSFEKNIDM</sequence>
<feature type="non-terminal residue" evidence="1">
    <location>
        <position position="1"/>
    </location>
</feature>
<proteinExistence type="predicted"/>
<evidence type="ECO:0000313" key="1">
    <source>
        <dbReference type="EMBL" id="GAH12221.1"/>
    </source>
</evidence>
<protein>
    <submittedName>
        <fullName evidence="1">Uncharacterized protein</fullName>
    </submittedName>
</protein>
<organism evidence="1">
    <name type="scientific">marine sediment metagenome</name>
    <dbReference type="NCBI Taxonomy" id="412755"/>
    <lineage>
        <taxon>unclassified sequences</taxon>
        <taxon>metagenomes</taxon>
        <taxon>ecological metagenomes</taxon>
    </lineage>
</organism>
<dbReference type="AlphaFoldDB" id="X1CUP0"/>
<gene>
    <name evidence="1" type="ORF">S01H4_54310</name>
</gene>
<accession>X1CUP0</accession>
<feature type="non-terminal residue" evidence="1">
    <location>
        <position position="256"/>
    </location>
</feature>
<reference evidence="1" key="1">
    <citation type="journal article" date="2014" name="Front. Microbiol.">
        <title>High frequency of phylogenetically diverse reductive dehalogenase-homologous genes in deep subseafloor sedimentary metagenomes.</title>
        <authorList>
            <person name="Kawai M."/>
            <person name="Futagami T."/>
            <person name="Toyoda A."/>
            <person name="Takaki Y."/>
            <person name="Nishi S."/>
            <person name="Hori S."/>
            <person name="Arai W."/>
            <person name="Tsubouchi T."/>
            <person name="Morono Y."/>
            <person name="Uchiyama I."/>
            <person name="Ito T."/>
            <person name="Fujiyama A."/>
            <person name="Inagaki F."/>
            <person name="Takami H."/>
        </authorList>
    </citation>
    <scope>NUCLEOTIDE SEQUENCE</scope>
    <source>
        <strain evidence="1">Expedition CK06-06</strain>
    </source>
</reference>